<comment type="subunit">
    <text evidence="8">The basic unit is a heterodimer which dimerizes to form tetramers. The heterotetramers trimerize; 6 large subunits form a core ring with 6 small subunits projecting outwards.</text>
</comment>
<evidence type="ECO:0000256" key="4">
    <source>
        <dbReference type="ARBA" id="ARBA00024446"/>
    </source>
</evidence>
<dbReference type="GO" id="GO:0009350">
    <property type="term" value="C:ethanolamine ammonia-lyase complex"/>
    <property type="evidence" value="ECO:0007669"/>
    <property type="project" value="UniProtKB-UniRule"/>
</dbReference>
<evidence type="ECO:0000256" key="3">
    <source>
        <dbReference type="ARBA" id="ARBA00023285"/>
    </source>
</evidence>
<comment type="caution">
    <text evidence="10">The sequence shown here is derived from an EMBL/GenBank/DDBJ whole genome shotgun (WGS) entry which is preliminary data.</text>
</comment>
<dbReference type="EC" id="4.3.1.7" evidence="6 8"/>
<dbReference type="UniPathway" id="UPA00560"/>
<reference evidence="10 11" key="1">
    <citation type="submission" date="2019-02" db="EMBL/GenBank/DDBJ databases">
        <title>WGS of Pseudoxanthomonas species novum from clinical isolates.</title>
        <authorList>
            <person name="Bernier A.-M."/>
            <person name="Bernard K."/>
            <person name="Vachon A."/>
        </authorList>
    </citation>
    <scope>NUCLEOTIDE SEQUENCE [LARGE SCALE GENOMIC DNA]</scope>
    <source>
        <strain evidence="10 11">NML171200</strain>
    </source>
</reference>
<gene>
    <name evidence="8" type="primary">eutC</name>
    <name evidence="10" type="ORF">EA660_13765</name>
</gene>
<dbReference type="Pfam" id="PF05985">
    <property type="entry name" value="EutC"/>
    <property type="match status" value="1"/>
</dbReference>
<dbReference type="GO" id="GO:0008851">
    <property type="term" value="F:ethanolamine ammonia-lyase activity"/>
    <property type="evidence" value="ECO:0007669"/>
    <property type="project" value="UniProtKB-UniRule"/>
</dbReference>
<keyword evidence="1 8" id="KW-0846">Cobalamin</keyword>
<comment type="subcellular location">
    <subcellularLocation>
        <location evidence="8">Bacterial microcompartment</location>
    </subcellularLocation>
</comment>
<evidence type="ECO:0000256" key="8">
    <source>
        <dbReference type="HAMAP-Rule" id="MF_00601"/>
    </source>
</evidence>
<comment type="cofactor">
    <cofactor evidence="8">
        <name>adenosylcob(III)alamin</name>
        <dbReference type="ChEBI" id="CHEBI:18408"/>
    </cofactor>
    <text evidence="8">Binds between the large and small subunits.</text>
</comment>
<comment type="function">
    <text evidence="8">Catalyzes the deamination of various vicinal amino-alcohols to oxo compounds. Allows this organism to utilize ethanolamine as the sole source of nitrogen and carbon in the presence of external vitamin B12.</text>
</comment>
<dbReference type="InterPro" id="IPR009246">
    <property type="entry name" value="EutC"/>
</dbReference>
<keyword evidence="3 8" id="KW-0170">Cobalt</keyword>
<feature type="binding site" evidence="8">
    <location>
        <position position="215"/>
    </location>
    <ligand>
        <name>adenosylcob(III)alamin</name>
        <dbReference type="ChEBI" id="CHEBI:18408"/>
    </ligand>
</feature>
<evidence type="ECO:0000256" key="2">
    <source>
        <dbReference type="ARBA" id="ARBA00023239"/>
    </source>
</evidence>
<dbReference type="GO" id="GO:0031471">
    <property type="term" value="C:ethanolamine degradation polyhedral organelle"/>
    <property type="evidence" value="ECO:0007669"/>
    <property type="project" value="UniProtKB-UniRule"/>
</dbReference>
<comment type="similarity">
    <text evidence="8">Belongs to the EutC family.</text>
</comment>
<proteinExistence type="inferred from homology"/>
<dbReference type="AlphaFoldDB" id="A0A4Q8L782"/>
<keyword evidence="4 8" id="KW-1283">Bacterial microcompartment</keyword>
<evidence type="ECO:0000256" key="9">
    <source>
        <dbReference type="SAM" id="MobiDB-lite"/>
    </source>
</evidence>
<evidence type="ECO:0000256" key="6">
    <source>
        <dbReference type="ARBA" id="ARBA00067005"/>
    </source>
</evidence>
<dbReference type="GO" id="GO:0006520">
    <property type="term" value="P:amino acid metabolic process"/>
    <property type="evidence" value="ECO:0007669"/>
    <property type="project" value="InterPro"/>
</dbReference>
<dbReference type="InterPro" id="IPR042251">
    <property type="entry name" value="EutC_C"/>
</dbReference>
<organism evidence="10 11">
    <name type="scientific">Pseudoxanthomonas winnipegensis</name>
    <dbReference type="NCBI Taxonomy" id="2480810"/>
    <lineage>
        <taxon>Bacteria</taxon>
        <taxon>Pseudomonadati</taxon>
        <taxon>Pseudomonadota</taxon>
        <taxon>Gammaproteobacteria</taxon>
        <taxon>Lysobacterales</taxon>
        <taxon>Lysobacteraceae</taxon>
        <taxon>Pseudoxanthomonas</taxon>
    </lineage>
</organism>
<dbReference type="RefSeq" id="WP_130552019.1">
    <property type="nucleotide sequence ID" value="NZ_SHMC01000005.1"/>
</dbReference>
<keyword evidence="2 8" id="KW-0456">Lyase</keyword>
<dbReference type="FunFam" id="3.40.50.11240:FF:000001">
    <property type="entry name" value="Ethanolamine ammonia-lyase light chain"/>
    <property type="match status" value="1"/>
</dbReference>
<dbReference type="HAMAP" id="MF_00601">
    <property type="entry name" value="EutC"/>
    <property type="match status" value="1"/>
</dbReference>
<dbReference type="OrthoDB" id="114248at2"/>
<dbReference type="Gene3D" id="3.40.50.11240">
    <property type="entry name" value="Ethanolamine ammonia-lyase light chain (EutC)"/>
    <property type="match status" value="1"/>
</dbReference>
<accession>A0A4Q8L782</accession>
<feature type="binding site" evidence="8">
    <location>
        <position position="165"/>
    </location>
    <ligand>
        <name>adenosylcob(III)alamin</name>
        <dbReference type="ChEBI" id="CHEBI:18408"/>
    </ligand>
</feature>
<dbReference type="GO" id="GO:0046336">
    <property type="term" value="P:ethanolamine catabolic process"/>
    <property type="evidence" value="ECO:0007669"/>
    <property type="project" value="UniProtKB-UniRule"/>
</dbReference>
<protein>
    <recommendedName>
        <fullName evidence="7 8">Ethanolamine ammonia-lyase small subunit</fullName>
        <shortName evidence="8">EAL small subunit</shortName>
        <ecNumber evidence="6 8">4.3.1.7</ecNumber>
    </recommendedName>
</protein>
<feature type="region of interest" description="Disordered" evidence="9">
    <location>
        <begin position="256"/>
        <end position="276"/>
    </location>
</feature>
<dbReference type="Gene3D" id="1.10.30.40">
    <property type="entry name" value="Ethanolamine ammonia-lyase light chain (EutC), N-terminal domain"/>
    <property type="match status" value="1"/>
</dbReference>
<evidence type="ECO:0000313" key="11">
    <source>
        <dbReference type="Proteomes" id="UP000292627"/>
    </source>
</evidence>
<dbReference type="EMBL" id="SHMC01000005">
    <property type="protein sequence ID" value="TAA23692.1"/>
    <property type="molecule type" value="Genomic_DNA"/>
</dbReference>
<dbReference type="GO" id="GO:0031419">
    <property type="term" value="F:cobalamin binding"/>
    <property type="evidence" value="ECO:0007669"/>
    <property type="project" value="UniProtKB-UniRule"/>
</dbReference>
<comment type="pathway">
    <text evidence="8">Amine and polyamine degradation; ethanolamine degradation.</text>
</comment>
<evidence type="ECO:0000256" key="1">
    <source>
        <dbReference type="ARBA" id="ARBA00022628"/>
    </source>
</evidence>
<dbReference type="PANTHER" id="PTHR39330">
    <property type="entry name" value="ETHANOLAMINE AMMONIA-LYASE LIGHT CHAIN"/>
    <property type="match status" value="1"/>
</dbReference>
<comment type="catalytic activity">
    <reaction evidence="5 8">
        <text>ethanolamine = acetaldehyde + NH4(+)</text>
        <dbReference type="Rhea" id="RHEA:15313"/>
        <dbReference type="ChEBI" id="CHEBI:15343"/>
        <dbReference type="ChEBI" id="CHEBI:28938"/>
        <dbReference type="ChEBI" id="CHEBI:57603"/>
        <dbReference type="EC" id="4.3.1.7"/>
    </reaction>
</comment>
<evidence type="ECO:0000256" key="7">
    <source>
        <dbReference type="ARBA" id="ARBA00069181"/>
    </source>
</evidence>
<dbReference type="PANTHER" id="PTHR39330:SF1">
    <property type="entry name" value="ETHANOLAMINE AMMONIA-LYASE SMALL SUBUNIT"/>
    <property type="match status" value="1"/>
</dbReference>
<evidence type="ECO:0000256" key="5">
    <source>
        <dbReference type="ARBA" id="ARBA00052081"/>
    </source>
</evidence>
<dbReference type="InterPro" id="IPR042255">
    <property type="entry name" value="EutC_N"/>
</dbReference>
<dbReference type="PIRSF" id="PIRSF018982">
    <property type="entry name" value="EutC"/>
    <property type="match status" value="1"/>
</dbReference>
<dbReference type="NCBIfam" id="NF003971">
    <property type="entry name" value="PRK05465.1"/>
    <property type="match status" value="1"/>
</dbReference>
<name>A0A4Q8L782_9GAMM</name>
<sequence length="276" mass="29399">MSDQDDPRPPTAPDAWAALRRLTPARIALGRAGTSLPTRAQLEFQFAHAQARDAVHLPLDGPSLAQAIGALGLDVLPLHSAAADRDAYLQRPDLGRRLDDASAEALRAHAALKARRCDVCLVVADGLSALAVHSHAAPMLQRLRDHARALDWSLAPVCVVEQGRVAVGDEIAELLGARLCVMLIGERPGLSSPDSLGAYLTFAPRVGLTDAARNCISNIRAAGLSYDTAMHKLAYLMGEAMRRRLSGVQLKDEAQAPALLEGDGPRPGNFLLPETD</sequence>
<feature type="binding site" evidence="8">
    <location>
        <position position="186"/>
    </location>
    <ligand>
        <name>adenosylcob(III)alamin</name>
        <dbReference type="ChEBI" id="CHEBI:18408"/>
    </ligand>
</feature>
<dbReference type="Proteomes" id="UP000292627">
    <property type="component" value="Unassembled WGS sequence"/>
</dbReference>
<evidence type="ECO:0000313" key="10">
    <source>
        <dbReference type="EMBL" id="TAA23692.1"/>
    </source>
</evidence>